<protein>
    <recommendedName>
        <fullName evidence="2">histidine kinase</fullName>
        <ecNumber evidence="2">2.7.13.3</ecNumber>
    </recommendedName>
</protein>
<dbReference type="CDD" id="cd16917">
    <property type="entry name" value="HATPase_UhpB-NarQ-NarX-like"/>
    <property type="match status" value="1"/>
</dbReference>
<feature type="region of interest" description="Disordered" evidence="10">
    <location>
        <begin position="356"/>
        <end position="375"/>
    </location>
</feature>
<feature type="domain" description="Histidine kinase/HSP90-like ATPase" evidence="12">
    <location>
        <begin position="309"/>
        <end position="411"/>
    </location>
</feature>
<feature type="coiled-coil region" evidence="9">
    <location>
        <begin position="170"/>
        <end position="197"/>
    </location>
</feature>
<keyword evidence="11" id="KW-0812">Transmembrane</keyword>
<feature type="compositionally biased region" description="Gly residues" evidence="10">
    <location>
        <begin position="360"/>
        <end position="375"/>
    </location>
</feature>
<evidence type="ECO:0000256" key="9">
    <source>
        <dbReference type="SAM" id="Coils"/>
    </source>
</evidence>
<evidence type="ECO:0000256" key="5">
    <source>
        <dbReference type="ARBA" id="ARBA00022741"/>
    </source>
</evidence>
<dbReference type="PANTHER" id="PTHR24421">
    <property type="entry name" value="NITRATE/NITRITE SENSOR PROTEIN NARX-RELATED"/>
    <property type="match status" value="1"/>
</dbReference>
<evidence type="ECO:0000256" key="8">
    <source>
        <dbReference type="ARBA" id="ARBA00023012"/>
    </source>
</evidence>
<dbReference type="Pfam" id="PF02518">
    <property type="entry name" value="HATPase_c"/>
    <property type="match status" value="1"/>
</dbReference>
<keyword evidence="4" id="KW-0808">Transferase</keyword>
<keyword evidence="9" id="KW-0175">Coiled coil</keyword>
<evidence type="ECO:0000259" key="12">
    <source>
        <dbReference type="SMART" id="SM00387"/>
    </source>
</evidence>
<evidence type="ECO:0000256" key="10">
    <source>
        <dbReference type="SAM" id="MobiDB-lite"/>
    </source>
</evidence>
<evidence type="ECO:0000313" key="14">
    <source>
        <dbReference type="Proteomes" id="UP001596972"/>
    </source>
</evidence>
<comment type="catalytic activity">
    <reaction evidence="1">
        <text>ATP + protein L-histidine = ADP + protein N-phospho-L-histidine.</text>
        <dbReference type="EC" id="2.7.13.3"/>
    </reaction>
</comment>
<feature type="transmembrane region" description="Helical" evidence="11">
    <location>
        <begin position="115"/>
        <end position="135"/>
    </location>
</feature>
<dbReference type="SMART" id="SM00387">
    <property type="entry name" value="HATPase_c"/>
    <property type="match status" value="1"/>
</dbReference>
<keyword evidence="8" id="KW-0902">Two-component regulatory system</keyword>
<dbReference type="InterPro" id="IPR050482">
    <property type="entry name" value="Sensor_HK_TwoCompSys"/>
</dbReference>
<keyword evidence="11" id="KW-1133">Transmembrane helix</keyword>
<evidence type="ECO:0000256" key="4">
    <source>
        <dbReference type="ARBA" id="ARBA00022679"/>
    </source>
</evidence>
<evidence type="ECO:0000256" key="11">
    <source>
        <dbReference type="SAM" id="Phobius"/>
    </source>
</evidence>
<dbReference type="SUPFAM" id="SSF55874">
    <property type="entry name" value="ATPase domain of HSP90 chaperone/DNA topoisomerase II/histidine kinase"/>
    <property type="match status" value="1"/>
</dbReference>
<evidence type="ECO:0000256" key="3">
    <source>
        <dbReference type="ARBA" id="ARBA00022553"/>
    </source>
</evidence>
<keyword evidence="7" id="KW-0067">ATP-binding</keyword>
<keyword evidence="14" id="KW-1185">Reference proteome</keyword>
<organism evidence="13 14">
    <name type="scientific">Actinomadura sediminis</name>
    <dbReference type="NCBI Taxonomy" id="1038904"/>
    <lineage>
        <taxon>Bacteria</taxon>
        <taxon>Bacillati</taxon>
        <taxon>Actinomycetota</taxon>
        <taxon>Actinomycetes</taxon>
        <taxon>Streptosporangiales</taxon>
        <taxon>Thermomonosporaceae</taxon>
        <taxon>Actinomadura</taxon>
    </lineage>
</organism>
<reference evidence="14" key="1">
    <citation type="journal article" date="2019" name="Int. J. Syst. Evol. Microbiol.">
        <title>The Global Catalogue of Microorganisms (GCM) 10K type strain sequencing project: providing services to taxonomists for standard genome sequencing and annotation.</title>
        <authorList>
            <consortium name="The Broad Institute Genomics Platform"/>
            <consortium name="The Broad Institute Genome Sequencing Center for Infectious Disease"/>
            <person name="Wu L."/>
            <person name="Ma J."/>
        </authorList>
    </citation>
    <scope>NUCLEOTIDE SEQUENCE [LARGE SCALE GENOMIC DNA]</scope>
    <source>
        <strain evidence="14">JCM 31202</strain>
    </source>
</reference>
<keyword evidence="5" id="KW-0547">Nucleotide-binding</keyword>
<dbReference type="Proteomes" id="UP001596972">
    <property type="component" value="Unassembled WGS sequence"/>
</dbReference>
<dbReference type="PANTHER" id="PTHR24421:SF10">
    <property type="entry name" value="NITRATE_NITRITE SENSOR PROTEIN NARQ"/>
    <property type="match status" value="1"/>
</dbReference>
<evidence type="ECO:0000313" key="13">
    <source>
        <dbReference type="EMBL" id="MFD0904906.1"/>
    </source>
</evidence>
<dbReference type="InterPro" id="IPR036890">
    <property type="entry name" value="HATPase_C_sf"/>
</dbReference>
<evidence type="ECO:0000256" key="2">
    <source>
        <dbReference type="ARBA" id="ARBA00012438"/>
    </source>
</evidence>
<dbReference type="Gene3D" id="3.30.565.10">
    <property type="entry name" value="Histidine kinase-like ATPase, C-terminal domain"/>
    <property type="match status" value="1"/>
</dbReference>
<dbReference type="EC" id="2.7.13.3" evidence="2"/>
<keyword evidence="6 13" id="KW-0418">Kinase</keyword>
<keyword evidence="11" id="KW-0472">Membrane</keyword>
<dbReference type="Gene3D" id="1.20.5.1930">
    <property type="match status" value="1"/>
</dbReference>
<dbReference type="RefSeq" id="WP_378305256.1">
    <property type="nucleotide sequence ID" value="NZ_JBHTJA010000105.1"/>
</dbReference>
<sequence length="416" mass="42361">MVTLSRLGGLPKRLTGGTTAGGGTLARDAVLALPLAVVAVAAALLWPGVRSLDAPGAALLVAAHVPLAVIRRRPAPGLAALVVLAVPFHLLQYQHHALVPAEVAALFAYAVFGRRARIVLGVVASLLLVCVVGMAMRAGGSSVREQIAVIEAVVAVVIAVQVWRSHRVRLAAITERAERAERTREEEARRRVAEERLRIARDLHDLLAHSITVIGVQAGAAAHLVRGDRPLDREELADALASIAATCRDARVELRGTLQVLRGTDAPASGKPPGLDGIGELVAAARAGGIRVTFADESAGPGGERPSPEVGVAAYRIVQEALTNVVKHAGAASADVSLTRADGALVVRVADDGRGFAAGPSGGSPGGPDGGSSGFGVLGMIERARSVGGTLDAGPAPGGGFTVTAVLPADRAAAPR</sequence>
<dbReference type="InterPro" id="IPR003594">
    <property type="entry name" value="HATPase_dom"/>
</dbReference>
<name>A0ABW3F1K0_9ACTN</name>
<feature type="transmembrane region" description="Helical" evidence="11">
    <location>
        <begin position="29"/>
        <end position="46"/>
    </location>
</feature>
<evidence type="ECO:0000256" key="6">
    <source>
        <dbReference type="ARBA" id="ARBA00022777"/>
    </source>
</evidence>
<evidence type="ECO:0000256" key="1">
    <source>
        <dbReference type="ARBA" id="ARBA00000085"/>
    </source>
</evidence>
<dbReference type="GO" id="GO:0016301">
    <property type="term" value="F:kinase activity"/>
    <property type="evidence" value="ECO:0007669"/>
    <property type="project" value="UniProtKB-KW"/>
</dbReference>
<dbReference type="Pfam" id="PF07730">
    <property type="entry name" value="HisKA_3"/>
    <property type="match status" value="1"/>
</dbReference>
<gene>
    <name evidence="13" type="ORF">ACFQ11_31325</name>
</gene>
<keyword evidence="3" id="KW-0597">Phosphoprotein</keyword>
<proteinExistence type="predicted"/>
<evidence type="ECO:0000256" key="7">
    <source>
        <dbReference type="ARBA" id="ARBA00022840"/>
    </source>
</evidence>
<dbReference type="EMBL" id="JBHTJA010000105">
    <property type="protein sequence ID" value="MFD0904906.1"/>
    <property type="molecule type" value="Genomic_DNA"/>
</dbReference>
<accession>A0ABW3F1K0</accession>
<dbReference type="InterPro" id="IPR011712">
    <property type="entry name" value="Sig_transdc_His_kin_sub3_dim/P"/>
</dbReference>
<comment type="caution">
    <text evidence="13">The sequence shown here is derived from an EMBL/GenBank/DDBJ whole genome shotgun (WGS) entry which is preliminary data.</text>
</comment>